<keyword evidence="2" id="KW-1185">Reference proteome</keyword>
<comment type="caution">
    <text evidence="1">The sequence shown here is derived from an EMBL/GenBank/DDBJ whole genome shotgun (WGS) entry which is preliminary data.</text>
</comment>
<name>A0AAV9KY30_9SOLN</name>
<protein>
    <submittedName>
        <fullName evidence="1">Uncharacterized protein</fullName>
    </submittedName>
</protein>
<evidence type="ECO:0000313" key="2">
    <source>
        <dbReference type="Proteomes" id="UP001311915"/>
    </source>
</evidence>
<accession>A0AAV9KY30</accession>
<proteinExistence type="predicted"/>
<evidence type="ECO:0000313" key="1">
    <source>
        <dbReference type="EMBL" id="KAK4717868.1"/>
    </source>
</evidence>
<dbReference type="AlphaFoldDB" id="A0AAV9KY30"/>
<dbReference type="Proteomes" id="UP001311915">
    <property type="component" value="Unassembled WGS sequence"/>
</dbReference>
<sequence>MLSDELSQPSFNFGEFKNSTDFSISTKVNALMVDAIDMDEKFAMMEQTIETLKKFINDKNLQIAQLMSNLDLSNSGGSHHNLTMQEKIYVSTKPDESQCAKQSASVATLTVQQL</sequence>
<organism evidence="1 2">
    <name type="scientific">Solanum pinnatisectum</name>
    <name type="common">tansyleaf nightshade</name>
    <dbReference type="NCBI Taxonomy" id="50273"/>
    <lineage>
        <taxon>Eukaryota</taxon>
        <taxon>Viridiplantae</taxon>
        <taxon>Streptophyta</taxon>
        <taxon>Embryophyta</taxon>
        <taxon>Tracheophyta</taxon>
        <taxon>Spermatophyta</taxon>
        <taxon>Magnoliopsida</taxon>
        <taxon>eudicotyledons</taxon>
        <taxon>Gunneridae</taxon>
        <taxon>Pentapetalae</taxon>
        <taxon>asterids</taxon>
        <taxon>lamiids</taxon>
        <taxon>Solanales</taxon>
        <taxon>Solanaceae</taxon>
        <taxon>Solanoideae</taxon>
        <taxon>Solaneae</taxon>
        <taxon>Solanum</taxon>
    </lineage>
</organism>
<gene>
    <name evidence="1" type="ORF">R3W88_016206</name>
</gene>
<dbReference type="EMBL" id="JAWPEI010000008">
    <property type="protein sequence ID" value="KAK4717868.1"/>
    <property type="molecule type" value="Genomic_DNA"/>
</dbReference>
<reference evidence="1 2" key="1">
    <citation type="submission" date="2023-10" db="EMBL/GenBank/DDBJ databases">
        <title>Genome-Wide Identification Analysis in wild type Solanum Pinnatisectum Reveals Some Genes Defensing Phytophthora Infestans.</title>
        <authorList>
            <person name="Sun C."/>
        </authorList>
    </citation>
    <scope>NUCLEOTIDE SEQUENCE [LARGE SCALE GENOMIC DNA]</scope>
    <source>
        <strain evidence="1">LQN</strain>
        <tissue evidence="1">Leaf</tissue>
    </source>
</reference>